<evidence type="ECO:0000313" key="1">
    <source>
        <dbReference type="EMBL" id="KAG0428981.1"/>
    </source>
</evidence>
<sequence length="442" mass="49740">MHHSTNTVELLEDNATEVPFCKHGPALLFRRIGTAGKNSGRPFYACSGCRNRKDCALFVWKDDLQSRPLPDSKTWDHVRKEVVPASSHDQLYQKLRSVSKLPPSERFFCCRKLLARTELGAHRGHAVTTPVEDDDLRRPSRLINADVTNTTKAQYFFSDACVTFVCSLLERQHFESVICVGAPSIHEHLRESCPQLPSILLDIEQTYEQFYGPSEFGWFNMFNGFFFRGSSAEKTVQRHLSSGTRCALLIDPPFGGLVDAIARTLAKMVSNAAAVGSALSIFWFFPYFNEKRIVEAMPSLRMLDFAVDYRNHVTFSESGRTKGSPVRIFTDIPPGQVKLPSDRYRYCYDCDRWVALSNTHCDICKDCTSKDGGPYRHCDECGVCVKLSHVHCPRCQSCLPQGHSCGSTGVVCFLCKMPGHKSVQCIANRKGQKNAGKRKRTE</sequence>
<protein>
    <submittedName>
        <fullName evidence="1">Uncharacterized protein</fullName>
    </submittedName>
</protein>
<dbReference type="Proteomes" id="UP000805193">
    <property type="component" value="Unassembled WGS sequence"/>
</dbReference>
<organism evidence="1 2">
    <name type="scientific">Ixodes persulcatus</name>
    <name type="common">Taiga tick</name>
    <dbReference type="NCBI Taxonomy" id="34615"/>
    <lineage>
        <taxon>Eukaryota</taxon>
        <taxon>Metazoa</taxon>
        <taxon>Ecdysozoa</taxon>
        <taxon>Arthropoda</taxon>
        <taxon>Chelicerata</taxon>
        <taxon>Arachnida</taxon>
        <taxon>Acari</taxon>
        <taxon>Parasitiformes</taxon>
        <taxon>Ixodida</taxon>
        <taxon>Ixodoidea</taxon>
        <taxon>Ixodidae</taxon>
        <taxon>Ixodinae</taxon>
        <taxon>Ixodes</taxon>
    </lineage>
</organism>
<proteinExistence type="predicted"/>
<evidence type="ECO:0000313" key="2">
    <source>
        <dbReference type="Proteomes" id="UP000805193"/>
    </source>
</evidence>
<accession>A0AC60Q7L3</accession>
<reference evidence="1 2" key="1">
    <citation type="journal article" date="2020" name="Cell">
        <title>Large-Scale Comparative Analyses of Tick Genomes Elucidate Their Genetic Diversity and Vector Capacities.</title>
        <authorList>
            <consortium name="Tick Genome and Microbiome Consortium (TIGMIC)"/>
            <person name="Jia N."/>
            <person name="Wang J."/>
            <person name="Shi W."/>
            <person name="Du L."/>
            <person name="Sun Y."/>
            <person name="Zhan W."/>
            <person name="Jiang J.F."/>
            <person name="Wang Q."/>
            <person name="Zhang B."/>
            <person name="Ji P."/>
            <person name="Bell-Sakyi L."/>
            <person name="Cui X.M."/>
            <person name="Yuan T.T."/>
            <person name="Jiang B.G."/>
            <person name="Yang W.F."/>
            <person name="Lam T.T."/>
            <person name="Chang Q.C."/>
            <person name="Ding S.J."/>
            <person name="Wang X.J."/>
            <person name="Zhu J.G."/>
            <person name="Ruan X.D."/>
            <person name="Zhao L."/>
            <person name="Wei J.T."/>
            <person name="Ye R.Z."/>
            <person name="Que T.C."/>
            <person name="Du C.H."/>
            <person name="Zhou Y.H."/>
            <person name="Cheng J.X."/>
            <person name="Dai P.F."/>
            <person name="Guo W.B."/>
            <person name="Han X.H."/>
            <person name="Huang E.J."/>
            <person name="Li L.F."/>
            <person name="Wei W."/>
            <person name="Gao Y.C."/>
            <person name="Liu J.Z."/>
            <person name="Shao H.Z."/>
            <person name="Wang X."/>
            <person name="Wang C.C."/>
            <person name="Yang T.C."/>
            <person name="Huo Q.B."/>
            <person name="Li W."/>
            <person name="Chen H.Y."/>
            <person name="Chen S.E."/>
            <person name="Zhou L.G."/>
            <person name="Ni X.B."/>
            <person name="Tian J.H."/>
            <person name="Sheng Y."/>
            <person name="Liu T."/>
            <person name="Pan Y.S."/>
            <person name="Xia L.Y."/>
            <person name="Li J."/>
            <person name="Zhao F."/>
            <person name="Cao W.C."/>
        </authorList>
    </citation>
    <scope>NUCLEOTIDE SEQUENCE [LARGE SCALE GENOMIC DNA]</scope>
    <source>
        <strain evidence="1">Iper-2018</strain>
    </source>
</reference>
<name>A0AC60Q7L3_IXOPE</name>
<dbReference type="EMBL" id="JABSTQ010009456">
    <property type="protein sequence ID" value="KAG0428981.1"/>
    <property type="molecule type" value="Genomic_DNA"/>
</dbReference>
<gene>
    <name evidence="1" type="ORF">HPB47_024078</name>
</gene>
<comment type="caution">
    <text evidence="1">The sequence shown here is derived from an EMBL/GenBank/DDBJ whole genome shotgun (WGS) entry which is preliminary data.</text>
</comment>
<keyword evidence="2" id="KW-1185">Reference proteome</keyword>